<organism evidence="1 2">
    <name type="scientific">Lodderomyces elongisporus (strain ATCC 11503 / CBS 2605 / JCM 1781 / NBRC 1676 / NRRL YB-4239)</name>
    <name type="common">Yeast</name>
    <name type="synonym">Saccharomyces elongisporus</name>
    <dbReference type="NCBI Taxonomy" id="379508"/>
    <lineage>
        <taxon>Eukaryota</taxon>
        <taxon>Fungi</taxon>
        <taxon>Dikarya</taxon>
        <taxon>Ascomycota</taxon>
        <taxon>Saccharomycotina</taxon>
        <taxon>Pichiomycetes</taxon>
        <taxon>Debaryomycetaceae</taxon>
        <taxon>Candida/Lodderomyces clade</taxon>
        <taxon>Lodderomyces</taxon>
    </lineage>
</organism>
<accession>A5E4M4</accession>
<dbReference type="KEGG" id="lel:PVL30_004283"/>
<proteinExistence type="predicted"/>
<keyword evidence="2" id="KW-1185">Reference proteome</keyword>
<protein>
    <submittedName>
        <fullName evidence="1">Uncharacterized protein</fullName>
    </submittedName>
</protein>
<sequence length="249" mass="29372">MVSTVETARQSGFSEKDELTIERHILARFKSTLVKMEKLPNFNIIDARSTIVWREVLQSMETRSKGLIKQLINAENDEPIEKLKTFPYRDWNDDWYEYFIRTLLLQVIDILVTKNAGKNSYTIFTDLWEASKNVSDPTVGKKLMNRMLAYHSFLLDKSIIPHVWLQKLREFSRSHTDEIEEFINTLEQKYEHACFVSMCFKTDSFKDICTKLYVDAYNSWLTDKTIKPPHVDSMCVEFQKYSSYLTITT</sequence>
<dbReference type="GeneID" id="5231559"/>
<evidence type="ECO:0000313" key="1">
    <source>
        <dbReference type="EMBL" id="EDK46382.1"/>
    </source>
</evidence>
<dbReference type="HOGENOM" id="CLU_973404_0_0_1"/>
<name>A5E4M4_LODEL</name>
<dbReference type="EMBL" id="CH981529">
    <property type="protein sequence ID" value="EDK46382.1"/>
    <property type="molecule type" value="Genomic_DNA"/>
</dbReference>
<dbReference type="InParanoid" id="A5E4M4"/>
<dbReference type="AlphaFoldDB" id="A5E4M4"/>
<dbReference type="Proteomes" id="UP000001996">
    <property type="component" value="Unassembled WGS sequence"/>
</dbReference>
<evidence type="ECO:0000313" key="2">
    <source>
        <dbReference type="Proteomes" id="UP000001996"/>
    </source>
</evidence>
<gene>
    <name evidence="1" type="ORF">LELG_04563</name>
</gene>
<dbReference type="VEuPathDB" id="FungiDB:LELG_04563"/>
<reference evidence="1 2" key="1">
    <citation type="journal article" date="2009" name="Nature">
        <title>Evolution of pathogenicity and sexual reproduction in eight Candida genomes.</title>
        <authorList>
            <person name="Butler G."/>
            <person name="Rasmussen M.D."/>
            <person name="Lin M.F."/>
            <person name="Santos M.A."/>
            <person name="Sakthikumar S."/>
            <person name="Munro C.A."/>
            <person name="Rheinbay E."/>
            <person name="Grabherr M."/>
            <person name="Forche A."/>
            <person name="Reedy J.L."/>
            <person name="Agrafioti I."/>
            <person name="Arnaud M.B."/>
            <person name="Bates S."/>
            <person name="Brown A.J."/>
            <person name="Brunke S."/>
            <person name="Costanzo M.C."/>
            <person name="Fitzpatrick D.A."/>
            <person name="de Groot P.W."/>
            <person name="Harris D."/>
            <person name="Hoyer L.L."/>
            <person name="Hube B."/>
            <person name="Klis F.M."/>
            <person name="Kodira C."/>
            <person name="Lennard N."/>
            <person name="Logue M.E."/>
            <person name="Martin R."/>
            <person name="Neiman A.M."/>
            <person name="Nikolaou E."/>
            <person name="Quail M.A."/>
            <person name="Quinn J."/>
            <person name="Santos M.C."/>
            <person name="Schmitzberger F.F."/>
            <person name="Sherlock G."/>
            <person name="Shah P."/>
            <person name="Silverstein K.A."/>
            <person name="Skrzypek M.S."/>
            <person name="Soll D."/>
            <person name="Staggs R."/>
            <person name="Stansfield I."/>
            <person name="Stumpf M.P."/>
            <person name="Sudbery P.E."/>
            <person name="Srikantha T."/>
            <person name="Zeng Q."/>
            <person name="Berman J."/>
            <person name="Berriman M."/>
            <person name="Heitman J."/>
            <person name="Gow N.A."/>
            <person name="Lorenz M.C."/>
            <person name="Birren B.W."/>
            <person name="Kellis M."/>
            <person name="Cuomo C.A."/>
        </authorList>
    </citation>
    <scope>NUCLEOTIDE SEQUENCE [LARGE SCALE GENOMIC DNA]</scope>
    <source>
        <strain evidence="2">ATCC 11503 / BCRC 21390 / CBS 2605 / JCM 1781 / NBRC 1676 / NRRL YB-4239</strain>
    </source>
</reference>